<keyword evidence="2" id="KW-0378">Hydrolase</keyword>
<dbReference type="GO" id="GO:0004452">
    <property type="term" value="F:isopentenyl-diphosphate delta-isomerase activity"/>
    <property type="evidence" value="ECO:0007669"/>
    <property type="project" value="UniProtKB-EC"/>
</dbReference>
<comment type="cofactor">
    <cofactor evidence="1">
        <name>Mg(2+)</name>
        <dbReference type="ChEBI" id="CHEBI:18420"/>
    </cofactor>
</comment>
<feature type="domain" description="Nudix hydrolase" evidence="3">
    <location>
        <begin position="28"/>
        <end position="156"/>
    </location>
</feature>
<dbReference type="PROSITE" id="PS00893">
    <property type="entry name" value="NUDIX_BOX"/>
    <property type="match status" value="1"/>
</dbReference>
<protein>
    <submittedName>
        <fullName evidence="4">Isopentenyl-diphosphate Delta-isomerase</fullName>
        <ecNumber evidence="4">5.3.3.2</ecNumber>
    </submittedName>
</protein>
<dbReference type="PANTHER" id="PTHR43046">
    <property type="entry name" value="GDP-MANNOSE MANNOSYL HYDROLASE"/>
    <property type="match status" value="1"/>
</dbReference>
<dbReference type="InterPro" id="IPR000086">
    <property type="entry name" value="NUDIX_hydrolase_dom"/>
</dbReference>
<dbReference type="InterPro" id="IPR015797">
    <property type="entry name" value="NUDIX_hydrolase-like_dom_sf"/>
</dbReference>
<keyword evidence="4" id="KW-0413">Isomerase</keyword>
<evidence type="ECO:0000256" key="1">
    <source>
        <dbReference type="ARBA" id="ARBA00001946"/>
    </source>
</evidence>
<dbReference type="AlphaFoldDB" id="A0A6N2UH58"/>
<dbReference type="PROSITE" id="PS51462">
    <property type="entry name" value="NUDIX"/>
    <property type="match status" value="1"/>
</dbReference>
<dbReference type="EC" id="5.3.3.2" evidence="4"/>
<dbReference type="GO" id="GO:0016787">
    <property type="term" value="F:hydrolase activity"/>
    <property type="evidence" value="ECO:0007669"/>
    <property type="project" value="UniProtKB-KW"/>
</dbReference>
<dbReference type="CDD" id="cd04693">
    <property type="entry name" value="NUDIX_Hydrolase"/>
    <property type="match status" value="1"/>
</dbReference>
<evidence type="ECO:0000256" key="2">
    <source>
        <dbReference type="ARBA" id="ARBA00022801"/>
    </source>
</evidence>
<gene>
    <name evidence="4" type="primary">idi</name>
    <name evidence="4" type="ORF">AULFYP135_01928</name>
</gene>
<dbReference type="Pfam" id="PF00293">
    <property type="entry name" value="NUDIX"/>
    <property type="match status" value="1"/>
</dbReference>
<dbReference type="SUPFAM" id="SSF55811">
    <property type="entry name" value="Nudix"/>
    <property type="match status" value="1"/>
</dbReference>
<dbReference type="PANTHER" id="PTHR43046:SF14">
    <property type="entry name" value="MUTT_NUDIX FAMILY PROTEIN"/>
    <property type="match status" value="1"/>
</dbReference>
<reference evidence="4" key="1">
    <citation type="submission" date="2019-11" db="EMBL/GenBank/DDBJ databases">
        <authorList>
            <person name="Feng L."/>
        </authorList>
    </citation>
    <scope>NUCLEOTIDE SEQUENCE</scope>
    <source>
        <strain evidence="4">AundefinedLFYP135</strain>
    </source>
</reference>
<evidence type="ECO:0000313" key="4">
    <source>
        <dbReference type="EMBL" id="VYT16908.1"/>
    </source>
</evidence>
<evidence type="ECO:0000259" key="3">
    <source>
        <dbReference type="PROSITE" id="PS51462"/>
    </source>
</evidence>
<sequence>MEYWDICDATGKPTGCIWPKGEPFPLGMYHLAAEIWVVNKNGEILIQRRAAGCEILPGVWGLTTGRIAAGESTRQGAVRELWEELGIAAQPEELVPLLRARRTELIWDVYLLRRDTPLSALRLQEEEVAEARWVTPDIFRQMAATGELYRYPELEDVLGRVKELCR</sequence>
<accession>A0A6N2UH58</accession>
<dbReference type="EMBL" id="CACRSL010000003">
    <property type="protein sequence ID" value="VYT16908.1"/>
    <property type="molecule type" value="Genomic_DNA"/>
</dbReference>
<proteinExistence type="predicted"/>
<name>A0A6N2UH58_9FIRM</name>
<dbReference type="Gene3D" id="3.90.79.10">
    <property type="entry name" value="Nucleoside Triphosphate Pyrophosphohydrolase"/>
    <property type="match status" value="1"/>
</dbReference>
<organism evidence="4">
    <name type="scientific">uncultured Anaerotruncus sp</name>
    <dbReference type="NCBI Taxonomy" id="905011"/>
    <lineage>
        <taxon>Bacteria</taxon>
        <taxon>Bacillati</taxon>
        <taxon>Bacillota</taxon>
        <taxon>Clostridia</taxon>
        <taxon>Eubacteriales</taxon>
        <taxon>Oscillospiraceae</taxon>
        <taxon>Anaerotruncus</taxon>
        <taxon>environmental samples</taxon>
    </lineage>
</organism>
<dbReference type="InterPro" id="IPR020084">
    <property type="entry name" value="NUDIX_hydrolase_CS"/>
</dbReference>